<evidence type="ECO:0000313" key="2">
    <source>
        <dbReference type="EMBL" id="AXV05171.1"/>
    </source>
</evidence>
<gene>
    <name evidence="2" type="ORF">DVS28_a0464</name>
</gene>
<evidence type="ECO:0000256" key="1">
    <source>
        <dbReference type="SAM" id="MobiDB-lite"/>
    </source>
</evidence>
<dbReference type="AlphaFoldDB" id="A0A346XSH4"/>
<reference evidence="2 3" key="1">
    <citation type="submission" date="2018-09" db="EMBL/GenBank/DDBJ databases">
        <title>Complete genome sequence of Euzebya sp. DY32-46 isolated from seawater of Pacific Ocean.</title>
        <authorList>
            <person name="Xu L."/>
            <person name="Wu Y.-H."/>
            <person name="Xu X.-W."/>
        </authorList>
    </citation>
    <scope>NUCLEOTIDE SEQUENCE [LARGE SCALE GENOMIC DNA]</scope>
    <source>
        <strain evidence="2 3">DY32-46</strain>
    </source>
</reference>
<keyword evidence="3" id="KW-1185">Reference proteome</keyword>
<protein>
    <submittedName>
        <fullName evidence="2">Uncharacterized protein</fullName>
    </submittedName>
</protein>
<dbReference type="EMBL" id="CP031165">
    <property type="protein sequence ID" value="AXV05171.1"/>
    <property type="molecule type" value="Genomic_DNA"/>
</dbReference>
<dbReference type="Proteomes" id="UP000264006">
    <property type="component" value="Chromosome"/>
</dbReference>
<feature type="region of interest" description="Disordered" evidence="1">
    <location>
        <begin position="1"/>
        <end position="37"/>
    </location>
</feature>
<name>A0A346XSH4_9ACTN</name>
<organism evidence="2 3">
    <name type="scientific">Euzebya pacifica</name>
    <dbReference type="NCBI Taxonomy" id="1608957"/>
    <lineage>
        <taxon>Bacteria</taxon>
        <taxon>Bacillati</taxon>
        <taxon>Actinomycetota</taxon>
        <taxon>Nitriliruptoria</taxon>
        <taxon>Euzebyales</taxon>
    </lineage>
</organism>
<proteinExistence type="predicted"/>
<feature type="compositionally biased region" description="Polar residues" evidence="1">
    <location>
        <begin position="1"/>
        <end position="12"/>
    </location>
</feature>
<sequence>MWSSVVRTQVVSPGSARRQGHAQSGKGLVMASADQPK</sequence>
<evidence type="ECO:0000313" key="3">
    <source>
        <dbReference type="Proteomes" id="UP000264006"/>
    </source>
</evidence>
<dbReference type="KEGG" id="euz:DVS28_a0464"/>
<accession>A0A346XSH4</accession>